<dbReference type="AlphaFoldDB" id="A0A4R3PZG7"/>
<reference evidence="2 3" key="1">
    <citation type="submission" date="2019-03" db="EMBL/GenBank/DDBJ databases">
        <title>Genomic Encyclopedia of Type Strains, Phase IV (KMG-V): Genome sequencing to study the core and pangenomes of soil and plant-associated prokaryotes.</title>
        <authorList>
            <person name="Whitman W."/>
        </authorList>
    </citation>
    <scope>NUCLEOTIDE SEQUENCE [LARGE SCALE GENOMIC DNA]</scope>
    <source>
        <strain evidence="2 3">Hc14</strain>
    </source>
</reference>
<evidence type="ECO:0000313" key="3">
    <source>
        <dbReference type="Proteomes" id="UP000294576"/>
    </source>
</evidence>
<feature type="region of interest" description="Disordered" evidence="1">
    <location>
        <begin position="1"/>
        <end position="57"/>
    </location>
</feature>
<evidence type="ECO:0000313" key="2">
    <source>
        <dbReference type="EMBL" id="TCU14080.1"/>
    </source>
</evidence>
<dbReference type="Proteomes" id="UP000294576">
    <property type="component" value="Unassembled WGS sequence"/>
</dbReference>
<evidence type="ECO:0000256" key="1">
    <source>
        <dbReference type="SAM" id="MobiDB-lite"/>
    </source>
</evidence>
<gene>
    <name evidence="2" type="ORF">EV132_110157</name>
</gene>
<accession>A0A4R3PZG7</accession>
<sequence length="249" mass="25855">MKSRCAPSGPTRTPSLSASNRQPTTAHSSQSGSASCLSRRLGAKQSIPPGGRPSMSRALVMTSHGRKGRIKPAAGQTTGTVHANRVAVLARAFAASSSRSRGGCEVSSETSSSRAHAAIEPTARSNAASLRFDGLLVPLSFRTNCSAASWISWSVAGGSKLNKVLMFRHMTCSQSSSSSSSSSSLSSPSHLDSGRRLSRPQGLLRSARVRPLGPTASCALPACFAAISPQPDSLDACCRLAEDTLDDQK</sequence>
<comment type="caution">
    <text evidence="2">The sequence shown here is derived from an EMBL/GenBank/DDBJ whole genome shotgun (WGS) entry which is preliminary data.</text>
</comment>
<feature type="region of interest" description="Disordered" evidence="1">
    <location>
        <begin position="174"/>
        <end position="200"/>
    </location>
</feature>
<feature type="compositionally biased region" description="Polar residues" evidence="1">
    <location>
        <begin position="10"/>
        <end position="36"/>
    </location>
</feature>
<name>A0A4R3PZG7_RHISU</name>
<feature type="compositionally biased region" description="Low complexity" evidence="1">
    <location>
        <begin position="174"/>
        <end position="189"/>
    </location>
</feature>
<protein>
    <submittedName>
        <fullName evidence="2">Uncharacterized protein</fullName>
    </submittedName>
</protein>
<organism evidence="2 3">
    <name type="scientific">Rhizobium sullae</name>
    <name type="common">Rhizobium hedysari</name>
    <dbReference type="NCBI Taxonomy" id="50338"/>
    <lineage>
        <taxon>Bacteria</taxon>
        <taxon>Pseudomonadati</taxon>
        <taxon>Pseudomonadota</taxon>
        <taxon>Alphaproteobacteria</taxon>
        <taxon>Hyphomicrobiales</taxon>
        <taxon>Rhizobiaceae</taxon>
        <taxon>Rhizobium/Agrobacterium group</taxon>
        <taxon>Rhizobium</taxon>
    </lineage>
</organism>
<dbReference type="EMBL" id="SMBH01000010">
    <property type="protein sequence ID" value="TCU14080.1"/>
    <property type="molecule type" value="Genomic_DNA"/>
</dbReference>
<proteinExistence type="predicted"/>